<protein>
    <submittedName>
        <fullName evidence="1">Uncharacterized protein</fullName>
    </submittedName>
</protein>
<dbReference type="KEGG" id="pfer:IRI77_36545"/>
<evidence type="ECO:0000313" key="1">
    <source>
        <dbReference type="EMBL" id="QOY88188.1"/>
    </source>
</evidence>
<name>A0A7S7NQZ9_PALFE</name>
<dbReference type="EMBL" id="CP063849">
    <property type="protein sequence ID" value="QOY88188.1"/>
    <property type="molecule type" value="Genomic_DNA"/>
</dbReference>
<dbReference type="RefSeq" id="WP_194449851.1">
    <property type="nucleotide sequence ID" value="NZ_CP063849.1"/>
</dbReference>
<accession>A0A7S7NQZ9</accession>
<organism evidence="1 2">
    <name type="scientific">Paludibaculum fermentans</name>
    <dbReference type="NCBI Taxonomy" id="1473598"/>
    <lineage>
        <taxon>Bacteria</taxon>
        <taxon>Pseudomonadati</taxon>
        <taxon>Acidobacteriota</taxon>
        <taxon>Terriglobia</taxon>
        <taxon>Bryobacterales</taxon>
        <taxon>Bryobacteraceae</taxon>
        <taxon>Paludibaculum</taxon>
    </lineage>
</organism>
<evidence type="ECO:0000313" key="2">
    <source>
        <dbReference type="Proteomes" id="UP000593892"/>
    </source>
</evidence>
<proteinExistence type="predicted"/>
<dbReference type="AlphaFoldDB" id="A0A7S7NQZ9"/>
<dbReference type="Proteomes" id="UP000593892">
    <property type="component" value="Chromosome"/>
</dbReference>
<reference evidence="1 2" key="1">
    <citation type="submission" date="2020-10" db="EMBL/GenBank/DDBJ databases">
        <title>Complete genome sequence of Paludibaculum fermentans P105T, a facultatively anaerobic acidobacterium capable of dissimilatory Fe(III) reduction.</title>
        <authorList>
            <person name="Dedysh S.N."/>
            <person name="Beletsky A.V."/>
            <person name="Kulichevskaya I.S."/>
            <person name="Mardanov A.V."/>
            <person name="Ravin N.V."/>
        </authorList>
    </citation>
    <scope>NUCLEOTIDE SEQUENCE [LARGE SCALE GENOMIC DNA]</scope>
    <source>
        <strain evidence="1 2">P105</strain>
    </source>
</reference>
<gene>
    <name evidence="1" type="ORF">IRI77_36545</name>
</gene>
<keyword evidence="2" id="KW-1185">Reference proteome</keyword>
<sequence length="346" mass="36772">MSTSRLQEVLICFGKQKQTDIATANSAVQMWQLRKLNAALANPKLNTENDADEFGKGHEFPTQSFQTSWDAGSTIEKYLSAEIAAWAMAFSLGKVVKSGTNPNFTYTCTPLFPAAGDAAELPYFSFVEQIRPGAGVVVDRMAVGCAIEGWTISIGSGPGRANSKINVEFVGSGKLTEPSGIVVPAATLEKLLPSASLALAINGVNYVSNKNIVSLETSWKNNILMDAGFFPGSGFQTPGDATSGAIRGRLEFGKRQGTLRFTARFENGSTELTKLKSQTTGTAVITLTYDANNSLQITWEKVSFATAEVGETDGIVTVAVECLPMYDSTNGIISAVAKCGVDSICQ</sequence>